<comment type="caution">
    <text evidence="1">The sequence shown here is derived from an EMBL/GenBank/DDBJ whole genome shotgun (WGS) entry which is preliminary data.</text>
</comment>
<accession>A0A4R2RPP1</accession>
<sequence length="83" mass="9509">MSSAPYLCPKCGTNRSRFNVIEQIPQSVRLDMHTGEIIEYISQSDPIQVQYHGDRYRVQCGVCGLIETEEMFLRFAESHPLST</sequence>
<reference evidence="1 2" key="1">
    <citation type="submission" date="2019-03" db="EMBL/GenBank/DDBJ databases">
        <title>Genomic Encyclopedia of Type Strains, Phase IV (KMG-IV): sequencing the most valuable type-strain genomes for metagenomic binning, comparative biology and taxonomic classification.</title>
        <authorList>
            <person name="Goeker M."/>
        </authorList>
    </citation>
    <scope>NUCLEOTIDE SEQUENCE [LARGE SCALE GENOMIC DNA]</scope>
    <source>
        <strain evidence="1 2">DSM 46831</strain>
    </source>
</reference>
<dbReference type="RefSeq" id="WP_131849179.1">
    <property type="nucleotide sequence ID" value="NZ_SLXV01000027.1"/>
</dbReference>
<name>A0A4R2RPP1_9BACL</name>
<proteinExistence type="predicted"/>
<evidence type="ECO:0000313" key="2">
    <source>
        <dbReference type="Proteomes" id="UP000294746"/>
    </source>
</evidence>
<organism evidence="1 2">
    <name type="scientific">Baia soyae</name>
    <dbReference type="NCBI Taxonomy" id="1544746"/>
    <lineage>
        <taxon>Bacteria</taxon>
        <taxon>Bacillati</taxon>
        <taxon>Bacillota</taxon>
        <taxon>Bacilli</taxon>
        <taxon>Bacillales</taxon>
        <taxon>Thermoactinomycetaceae</taxon>
        <taxon>Baia</taxon>
    </lineage>
</organism>
<dbReference type="OrthoDB" id="2382008at2"/>
<dbReference type="EMBL" id="SLXV01000027">
    <property type="protein sequence ID" value="TCP66092.1"/>
    <property type="molecule type" value="Genomic_DNA"/>
</dbReference>
<keyword evidence="2" id="KW-1185">Reference proteome</keyword>
<dbReference type="AlphaFoldDB" id="A0A4R2RPP1"/>
<evidence type="ECO:0000313" key="1">
    <source>
        <dbReference type="EMBL" id="TCP66092.1"/>
    </source>
</evidence>
<evidence type="ECO:0008006" key="3">
    <source>
        <dbReference type="Google" id="ProtNLM"/>
    </source>
</evidence>
<protein>
    <recommendedName>
        <fullName evidence="3">DNA alkylation repair protein</fullName>
    </recommendedName>
</protein>
<dbReference type="Proteomes" id="UP000294746">
    <property type="component" value="Unassembled WGS sequence"/>
</dbReference>
<gene>
    <name evidence="1" type="ORF">EDD57_12727</name>
</gene>